<evidence type="ECO:0000313" key="6">
    <source>
        <dbReference type="EMBL" id="CAB3841892.1"/>
    </source>
</evidence>
<keyword evidence="7" id="KW-1185">Reference proteome</keyword>
<keyword evidence="2 5" id="KW-0812">Transmembrane</keyword>
<evidence type="ECO:0000256" key="3">
    <source>
        <dbReference type="ARBA" id="ARBA00022989"/>
    </source>
</evidence>
<keyword evidence="5" id="KW-1003">Cell membrane</keyword>
<evidence type="ECO:0000256" key="1">
    <source>
        <dbReference type="ARBA" id="ARBA00004141"/>
    </source>
</evidence>
<keyword evidence="4 5" id="KW-0472">Membrane</keyword>
<evidence type="ECO:0000256" key="2">
    <source>
        <dbReference type="ARBA" id="ARBA00022692"/>
    </source>
</evidence>
<evidence type="ECO:0000313" key="7">
    <source>
        <dbReference type="Proteomes" id="UP000507140"/>
    </source>
</evidence>
<gene>
    <name evidence="6" type="ORF">LMG3415_01490</name>
</gene>
<accession>A0ABM8LA57</accession>
<feature type="transmembrane region" description="Helical" evidence="5">
    <location>
        <begin position="244"/>
        <end position="264"/>
    </location>
</feature>
<evidence type="ECO:0000256" key="5">
    <source>
        <dbReference type="RuleBase" id="RU363041"/>
    </source>
</evidence>
<feature type="transmembrane region" description="Helical" evidence="5">
    <location>
        <begin position="35"/>
        <end position="61"/>
    </location>
</feature>
<comment type="subcellular location">
    <subcellularLocation>
        <location evidence="5">Cell membrane</location>
        <topology evidence="5">Multi-pass membrane protein</topology>
    </subcellularLocation>
    <subcellularLocation>
        <location evidence="1">Membrane</location>
        <topology evidence="1">Multi-pass membrane protein</topology>
    </subcellularLocation>
</comment>
<keyword evidence="3 5" id="KW-1133">Transmembrane helix</keyword>
<dbReference type="PANTHER" id="PTHR43483:SF3">
    <property type="entry name" value="MEMBRANE TRANSPORTER PROTEIN HI_0806-RELATED"/>
    <property type="match status" value="1"/>
</dbReference>
<proteinExistence type="inferred from homology"/>
<feature type="transmembrane region" description="Helical" evidence="5">
    <location>
        <begin position="213"/>
        <end position="232"/>
    </location>
</feature>
<dbReference type="EMBL" id="CADIKR010000001">
    <property type="protein sequence ID" value="CAB3841892.1"/>
    <property type="molecule type" value="Genomic_DNA"/>
</dbReference>
<dbReference type="PANTHER" id="PTHR43483">
    <property type="entry name" value="MEMBRANE TRANSPORTER PROTEIN HI_0806-RELATED"/>
    <property type="match status" value="1"/>
</dbReference>
<reference evidence="6 7" key="1">
    <citation type="submission" date="2020-04" db="EMBL/GenBank/DDBJ databases">
        <authorList>
            <person name="De Canck E."/>
        </authorList>
    </citation>
    <scope>NUCLEOTIDE SEQUENCE [LARGE SCALE GENOMIC DNA]</scope>
    <source>
        <strain evidence="6 7">LMG 3415</strain>
    </source>
</reference>
<comment type="similarity">
    <text evidence="5">Belongs to the 4-toluene sulfonate uptake permease (TSUP) (TC 2.A.102) family.</text>
</comment>
<dbReference type="InterPro" id="IPR002781">
    <property type="entry name" value="TM_pro_TauE-like"/>
</dbReference>
<comment type="caution">
    <text evidence="6">The sequence shown here is derived from an EMBL/GenBank/DDBJ whole genome shotgun (WGS) entry which is preliminary data.</text>
</comment>
<dbReference type="Proteomes" id="UP000507140">
    <property type="component" value="Unassembled WGS sequence"/>
</dbReference>
<feature type="transmembrane region" description="Helical" evidence="5">
    <location>
        <begin position="175"/>
        <end position="201"/>
    </location>
</feature>
<feature type="transmembrane region" description="Helical" evidence="5">
    <location>
        <begin position="276"/>
        <end position="293"/>
    </location>
</feature>
<name>A0ABM8LA57_9BURK</name>
<sequence length="299" mass="30315">MSGRSAPGVPSVFPRPPSQRRGVLHPMTFEFIPHFLGLAALGVASGFLAGLLGIGGGIVLVPVLTFFLQGQELAAGLAVKMAIATSMAVILFTSFSSVSAHHRRGAVDWQIVRGLTPGIVAGSLISSLGVFALLKGNVLAVVFSVFMLFSAVQMFRGRQPAAARGLPGAPGLLGAGSAIGALSGLVGVGGGFISVPFLSWCNVPVHRAVATSAALGFPIALANVGGFILGGLDTAGRPAHSMGFVWTPGLALVAAFSVLTAPLGARAAHRLPVARLKRAFAGMLFAVSAYMLITGVRGA</sequence>
<dbReference type="Pfam" id="PF01925">
    <property type="entry name" value="TauE"/>
    <property type="match status" value="1"/>
</dbReference>
<feature type="transmembrane region" description="Helical" evidence="5">
    <location>
        <begin position="138"/>
        <end position="155"/>
    </location>
</feature>
<evidence type="ECO:0000256" key="4">
    <source>
        <dbReference type="ARBA" id="ARBA00023136"/>
    </source>
</evidence>
<feature type="transmembrane region" description="Helical" evidence="5">
    <location>
        <begin position="73"/>
        <end position="95"/>
    </location>
</feature>
<organism evidence="6 7">
    <name type="scientific">Achromobacter mucicolens</name>
    <dbReference type="NCBI Taxonomy" id="1389922"/>
    <lineage>
        <taxon>Bacteria</taxon>
        <taxon>Pseudomonadati</taxon>
        <taxon>Pseudomonadota</taxon>
        <taxon>Betaproteobacteria</taxon>
        <taxon>Burkholderiales</taxon>
        <taxon>Alcaligenaceae</taxon>
        <taxon>Achromobacter</taxon>
    </lineage>
</organism>
<protein>
    <recommendedName>
        <fullName evidence="5">Probable membrane transporter protein</fullName>
    </recommendedName>
</protein>